<reference evidence="2" key="1">
    <citation type="submission" date="2022-11" db="EMBL/GenBank/DDBJ databases">
        <title>Biodiversity and phylogenetic relationships of bacteria.</title>
        <authorList>
            <person name="Machado R.A.R."/>
            <person name="Bhat A."/>
            <person name="Loulou A."/>
            <person name="Kallel S."/>
        </authorList>
    </citation>
    <scope>NUCLEOTIDE SEQUENCE</scope>
    <source>
        <strain evidence="2">K-TC2</strain>
    </source>
</reference>
<dbReference type="RefSeq" id="WP_266339037.1">
    <property type="nucleotide sequence ID" value="NZ_JAPKNK010000004.1"/>
</dbReference>
<evidence type="ECO:0000256" key="1">
    <source>
        <dbReference type="ARBA" id="ARBA00038414"/>
    </source>
</evidence>
<dbReference type="PANTHER" id="PTHR28047">
    <property type="entry name" value="PROTEIN DCG1"/>
    <property type="match status" value="1"/>
</dbReference>
<comment type="similarity">
    <text evidence="1">Belongs to the HyuE racemase family.</text>
</comment>
<dbReference type="Proteomes" id="UP001144805">
    <property type="component" value="Unassembled WGS sequence"/>
</dbReference>
<proteinExistence type="inferred from homology"/>
<dbReference type="InterPro" id="IPR053714">
    <property type="entry name" value="Iso_Racemase_Enz_sf"/>
</dbReference>
<keyword evidence="3" id="KW-1185">Reference proteome</keyword>
<accession>A0A9X3E2N6</accession>
<dbReference type="Pfam" id="PF01177">
    <property type="entry name" value="Asp_Glu_race"/>
    <property type="match status" value="1"/>
</dbReference>
<dbReference type="InterPro" id="IPR015942">
    <property type="entry name" value="Asp/Glu/hydantoin_racemase"/>
</dbReference>
<dbReference type="InterPro" id="IPR052186">
    <property type="entry name" value="Hydantoin_racemase-like"/>
</dbReference>
<dbReference type="PANTHER" id="PTHR28047:SF5">
    <property type="entry name" value="PROTEIN DCG1"/>
    <property type="match status" value="1"/>
</dbReference>
<protein>
    <submittedName>
        <fullName evidence="2">Aspartate/glutamate racemase family protein</fullName>
    </submittedName>
</protein>
<evidence type="ECO:0000313" key="2">
    <source>
        <dbReference type="EMBL" id="MCX5570076.1"/>
    </source>
</evidence>
<name>A0A9X3E2N6_9HYPH</name>
<sequence>MTRILVLNPNSSVDVTQSMNAALDLVRTPGGPEVVCATLQEGPPGIETQEHVESVVLPIARYFEANPADAYVIGCFSDPGLALARENLKRPVLGIAESAFHMATGLGRRFGIVAIKQGSIARHMRAVRSLGYMDRLAGDRPLDIGVTQMQGSGVVERIVEVGTELRDRDGADVLILGCASMGGYRSEIEDRLGLPVIDPTQAAVMRAMSTISLGYRQVA</sequence>
<dbReference type="Gene3D" id="3.40.50.12500">
    <property type="match status" value="1"/>
</dbReference>
<dbReference type="AlphaFoldDB" id="A0A9X3E2N6"/>
<dbReference type="GO" id="GO:0047661">
    <property type="term" value="F:amino-acid racemase activity"/>
    <property type="evidence" value="ECO:0007669"/>
    <property type="project" value="InterPro"/>
</dbReference>
<gene>
    <name evidence="2" type="ORF">OSH07_12800</name>
</gene>
<dbReference type="EMBL" id="JAPKNK010000004">
    <property type="protein sequence ID" value="MCX5570076.1"/>
    <property type="molecule type" value="Genomic_DNA"/>
</dbReference>
<comment type="caution">
    <text evidence="2">The sequence shown here is derived from an EMBL/GenBank/DDBJ whole genome shotgun (WGS) entry which is preliminary data.</text>
</comment>
<evidence type="ECO:0000313" key="3">
    <source>
        <dbReference type="Proteomes" id="UP001144805"/>
    </source>
</evidence>
<organism evidence="2 3">
    <name type="scientific">Kaistia nematophila</name>
    <dbReference type="NCBI Taxonomy" id="2994654"/>
    <lineage>
        <taxon>Bacteria</taxon>
        <taxon>Pseudomonadati</taxon>
        <taxon>Pseudomonadota</taxon>
        <taxon>Alphaproteobacteria</taxon>
        <taxon>Hyphomicrobiales</taxon>
        <taxon>Kaistiaceae</taxon>
        <taxon>Kaistia</taxon>
    </lineage>
</organism>